<keyword evidence="5" id="KW-0694">RNA-binding</keyword>
<dbReference type="InterPro" id="IPR008991">
    <property type="entry name" value="Translation_prot_SH3-like_sf"/>
</dbReference>
<dbReference type="PANTHER" id="PTHR12903">
    <property type="entry name" value="MITOCHONDRIAL RIBOSOMAL PROTEIN L24"/>
    <property type="match status" value="1"/>
</dbReference>
<dbReference type="HAMAP" id="MF_01326_B">
    <property type="entry name" value="Ribosomal_uL24_B"/>
    <property type="match status" value="1"/>
</dbReference>
<comment type="similarity">
    <text evidence="1 5 6">Belongs to the universal ribosomal protein uL24 family.</text>
</comment>
<comment type="function">
    <text evidence="5">One of two assembly initiator proteins, it binds directly to the 5'-end of the 23S rRNA, where it nucleates assembly of the 50S subunit.</text>
</comment>
<keyword evidence="5" id="KW-0699">rRNA-binding</keyword>
<evidence type="ECO:0000256" key="1">
    <source>
        <dbReference type="ARBA" id="ARBA00010618"/>
    </source>
</evidence>
<evidence type="ECO:0000256" key="6">
    <source>
        <dbReference type="RuleBase" id="RU003477"/>
    </source>
</evidence>
<dbReference type="InterPro" id="IPR005825">
    <property type="entry name" value="Ribosomal_uL24_CS"/>
</dbReference>
<keyword evidence="10" id="KW-1185">Reference proteome</keyword>
<feature type="region of interest" description="Disordered" evidence="7">
    <location>
        <begin position="46"/>
        <end position="67"/>
    </location>
</feature>
<accession>A0ABN2U555</accession>
<comment type="subunit">
    <text evidence="5">Part of the 50S ribosomal subunit.</text>
</comment>
<dbReference type="InterPro" id="IPR057264">
    <property type="entry name" value="Ribosomal_uL24_C"/>
</dbReference>
<evidence type="ECO:0000256" key="4">
    <source>
        <dbReference type="ARBA" id="ARBA00035206"/>
    </source>
</evidence>
<feature type="compositionally biased region" description="Basic and acidic residues" evidence="7">
    <location>
        <begin position="52"/>
        <end position="67"/>
    </location>
</feature>
<evidence type="ECO:0000259" key="8">
    <source>
        <dbReference type="SMART" id="SM00739"/>
    </source>
</evidence>
<dbReference type="RefSeq" id="WP_343956109.1">
    <property type="nucleotide sequence ID" value="NZ_BAAAMN010000009.1"/>
</dbReference>
<dbReference type="Pfam" id="PF17136">
    <property type="entry name" value="ribosomal_L24"/>
    <property type="match status" value="1"/>
</dbReference>
<reference evidence="9 10" key="1">
    <citation type="journal article" date="2019" name="Int. J. Syst. Evol. Microbiol.">
        <title>The Global Catalogue of Microorganisms (GCM) 10K type strain sequencing project: providing services to taxonomists for standard genome sequencing and annotation.</title>
        <authorList>
            <consortium name="The Broad Institute Genomics Platform"/>
            <consortium name="The Broad Institute Genome Sequencing Center for Infectious Disease"/>
            <person name="Wu L."/>
            <person name="Ma J."/>
        </authorList>
    </citation>
    <scope>NUCLEOTIDE SEQUENCE [LARGE SCALE GENOMIC DNA]</scope>
    <source>
        <strain evidence="9 10">JCM 13595</strain>
    </source>
</reference>
<dbReference type="CDD" id="cd06089">
    <property type="entry name" value="KOW_RPL26"/>
    <property type="match status" value="1"/>
</dbReference>
<gene>
    <name evidence="5 9" type="primary">rplX</name>
    <name evidence="9" type="ORF">GCM10009720_06000</name>
</gene>
<dbReference type="SMART" id="SM00739">
    <property type="entry name" value="KOW"/>
    <property type="match status" value="1"/>
</dbReference>
<comment type="caution">
    <text evidence="9">The sequence shown here is derived from an EMBL/GenBank/DDBJ whole genome shotgun (WGS) entry which is preliminary data.</text>
</comment>
<keyword evidence="2 5" id="KW-0689">Ribosomal protein</keyword>
<keyword evidence="3 5" id="KW-0687">Ribonucleoprotein</keyword>
<evidence type="ECO:0000256" key="3">
    <source>
        <dbReference type="ARBA" id="ARBA00023274"/>
    </source>
</evidence>
<evidence type="ECO:0000313" key="10">
    <source>
        <dbReference type="Proteomes" id="UP001501461"/>
    </source>
</evidence>
<dbReference type="Proteomes" id="UP001501461">
    <property type="component" value="Unassembled WGS sequence"/>
</dbReference>
<evidence type="ECO:0000256" key="2">
    <source>
        <dbReference type="ARBA" id="ARBA00022980"/>
    </source>
</evidence>
<organism evidence="9 10">
    <name type="scientific">Yaniella flava</name>
    <dbReference type="NCBI Taxonomy" id="287930"/>
    <lineage>
        <taxon>Bacteria</taxon>
        <taxon>Bacillati</taxon>
        <taxon>Actinomycetota</taxon>
        <taxon>Actinomycetes</taxon>
        <taxon>Micrococcales</taxon>
        <taxon>Micrococcaceae</taxon>
        <taxon>Yaniella</taxon>
    </lineage>
</organism>
<dbReference type="InterPro" id="IPR003256">
    <property type="entry name" value="Ribosomal_uL24"/>
</dbReference>
<proteinExistence type="inferred from homology"/>
<evidence type="ECO:0000256" key="7">
    <source>
        <dbReference type="SAM" id="MobiDB-lite"/>
    </source>
</evidence>
<evidence type="ECO:0000313" key="9">
    <source>
        <dbReference type="EMBL" id="GAA2028959.1"/>
    </source>
</evidence>
<comment type="function">
    <text evidence="5">One of the proteins that surrounds the polypeptide exit tunnel on the outside of the subunit.</text>
</comment>
<dbReference type="SUPFAM" id="SSF50104">
    <property type="entry name" value="Translation proteins SH3-like domain"/>
    <property type="match status" value="1"/>
</dbReference>
<protein>
    <recommendedName>
        <fullName evidence="4 5">Large ribosomal subunit protein uL24</fullName>
    </recommendedName>
</protein>
<sequence length="118" mass="12941">MAKIKKDDLVQVLSGKDRGLQGKVLRVLPEEGRVLVEGVNRATKHLRAGAHAGHDHDDGSSEGGRVEQEAFLHISNVAVVDPETEKPTRVGYRFEEVEKDGETKTVKVRFAKASGKEL</sequence>
<dbReference type="InterPro" id="IPR014722">
    <property type="entry name" value="Rib_uL2_dom2"/>
</dbReference>
<dbReference type="PROSITE" id="PS01108">
    <property type="entry name" value="RIBOSOMAL_L24"/>
    <property type="match status" value="1"/>
</dbReference>
<dbReference type="EMBL" id="BAAAMN010000009">
    <property type="protein sequence ID" value="GAA2028959.1"/>
    <property type="molecule type" value="Genomic_DNA"/>
</dbReference>
<dbReference type="InterPro" id="IPR041988">
    <property type="entry name" value="Ribosomal_uL24_KOW"/>
</dbReference>
<evidence type="ECO:0000256" key="5">
    <source>
        <dbReference type="HAMAP-Rule" id="MF_01326"/>
    </source>
</evidence>
<feature type="domain" description="KOW" evidence="8">
    <location>
        <begin position="3"/>
        <end position="30"/>
    </location>
</feature>
<dbReference type="Pfam" id="PF00467">
    <property type="entry name" value="KOW"/>
    <property type="match status" value="1"/>
</dbReference>
<dbReference type="NCBIfam" id="TIGR01079">
    <property type="entry name" value="rplX_bact"/>
    <property type="match status" value="1"/>
</dbReference>
<dbReference type="InterPro" id="IPR005824">
    <property type="entry name" value="KOW"/>
</dbReference>
<name>A0ABN2U555_9MICC</name>
<dbReference type="GO" id="GO:0005840">
    <property type="term" value="C:ribosome"/>
    <property type="evidence" value="ECO:0007669"/>
    <property type="project" value="UniProtKB-KW"/>
</dbReference>
<dbReference type="Gene3D" id="2.30.30.30">
    <property type="match status" value="1"/>
</dbReference>